<accession>A0A3B0RK09</accession>
<evidence type="ECO:0000259" key="6">
    <source>
        <dbReference type="Pfam" id="PF06305"/>
    </source>
</evidence>
<dbReference type="GO" id="GO:0005886">
    <property type="term" value="C:plasma membrane"/>
    <property type="evidence" value="ECO:0007669"/>
    <property type="project" value="InterPro"/>
</dbReference>
<evidence type="ECO:0000256" key="5">
    <source>
        <dbReference type="SAM" id="Phobius"/>
    </source>
</evidence>
<name>A0A3B0RK09_9ZZZZ</name>
<gene>
    <name evidence="7" type="ORF">MNBD_ALPHA02-100</name>
</gene>
<feature type="transmembrane region" description="Helical" evidence="5">
    <location>
        <begin position="40"/>
        <end position="63"/>
    </location>
</feature>
<evidence type="ECO:0000256" key="4">
    <source>
        <dbReference type="ARBA" id="ARBA00023136"/>
    </source>
</evidence>
<evidence type="ECO:0000256" key="2">
    <source>
        <dbReference type="ARBA" id="ARBA00022692"/>
    </source>
</evidence>
<keyword evidence="4 5" id="KW-0472">Membrane</keyword>
<sequence>MRILAFVAFVVFTAFCIIAAVSNRTDVFFSLHPLPFGWDVPLYMVLFAGIFIGLGAGALVMTIKSIAQARHNRRQAKKIRDLEKQLKEINRPDPVETIK</sequence>
<evidence type="ECO:0000313" key="7">
    <source>
        <dbReference type="EMBL" id="VAV93480.1"/>
    </source>
</evidence>
<dbReference type="EMBL" id="UOED01000082">
    <property type="protein sequence ID" value="VAV93480.1"/>
    <property type="molecule type" value="Genomic_DNA"/>
</dbReference>
<feature type="domain" description="Lipopolysaccharide assembly protein A" evidence="6">
    <location>
        <begin position="36"/>
        <end position="86"/>
    </location>
</feature>
<protein>
    <recommendedName>
        <fullName evidence="6">Lipopolysaccharide assembly protein A domain-containing protein</fullName>
    </recommendedName>
</protein>
<dbReference type="AlphaFoldDB" id="A0A3B0RK09"/>
<evidence type="ECO:0000256" key="1">
    <source>
        <dbReference type="ARBA" id="ARBA00022475"/>
    </source>
</evidence>
<dbReference type="InterPro" id="IPR010445">
    <property type="entry name" value="LapA_dom"/>
</dbReference>
<evidence type="ECO:0000256" key="3">
    <source>
        <dbReference type="ARBA" id="ARBA00022989"/>
    </source>
</evidence>
<proteinExistence type="predicted"/>
<keyword evidence="1" id="KW-1003">Cell membrane</keyword>
<reference evidence="7" key="1">
    <citation type="submission" date="2018-06" db="EMBL/GenBank/DDBJ databases">
        <authorList>
            <person name="Zhirakovskaya E."/>
        </authorList>
    </citation>
    <scope>NUCLEOTIDE SEQUENCE</scope>
</reference>
<dbReference type="Pfam" id="PF06305">
    <property type="entry name" value="LapA_dom"/>
    <property type="match status" value="1"/>
</dbReference>
<keyword evidence="2 5" id="KW-0812">Transmembrane</keyword>
<organism evidence="7">
    <name type="scientific">hydrothermal vent metagenome</name>
    <dbReference type="NCBI Taxonomy" id="652676"/>
    <lineage>
        <taxon>unclassified sequences</taxon>
        <taxon>metagenomes</taxon>
        <taxon>ecological metagenomes</taxon>
    </lineage>
</organism>
<keyword evidence="3 5" id="KW-1133">Transmembrane helix</keyword>